<dbReference type="WBParaSite" id="HDID_0000387801-mRNA-1">
    <property type="protein sequence ID" value="HDID_0000387801-mRNA-1"/>
    <property type="gene ID" value="HDID_0000387801"/>
</dbReference>
<dbReference type="SMART" id="SM00248">
    <property type="entry name" value="ANK"/>
    <property type="match status" value="2"/>
</dbReference>
<evidence type="ECO:0000313" key="6">
    <source>
        <dbReference type="WBParaSite" id="HDID_0000387801-mRNA-1"/>
    </source>
</evidence>
<name>A0A0R3SG68_HYMDI</name>
<dbReference type="SUPFAM" id="SSF48403">
    <property type="entry name" value="Ankyrin repeat"/>
    <property type="match status" value="1"/>
</dbReference>
<reference evidence="4 5" key="2">
    <citation type="submission" date="2018-11" db="EMBL/GenBank/DDBJ databases">
        <authorList>
            <consortium name="Pathogen Informatics"/>
        </authorList>
    </citation>
    <scope>NUCLEOTIDE SEQUENCE [LARGE SCALE GENOMIC DNA]</scope>
</reference>
<evidence type="ECO:0000313" key="4">
    <source>
        <dbReference type="EMBL" id="VDL40282.1"/>
    </source>
</evidence>
<dbReference type="PROSITE" id="PS50088">
    <property type="entry name" value="ANK_REPEAT"/>
    <property type="match status" value="1"/>
</dbReference>
<dbReference type="Pfam" id="PF12796">
    <property type="entry name" value="Ank_2"/>
    <property type="match status" value="1"/>
</dbReference>
<accession>A0A0R3SG68</accession>
<evidence type="ECO:0000256" key="1">
    <source>
        <dbReference type="ARBA" id="ARBA00022737"/>
    </source>
</evidence>
<dbReference type="OrthoDB" id="533508at2759"/>
<organism evidence="6">
    <name type="scientific">Hymenolepis diminuta</name>
    <name type="common">Rat tapeworm</name>
    <dbReference type="NCBI Taxonomy" id="6216"/>
    <lineage>
        <taxon>Eukaryota</taxon>
        <taxon>Metazoa</taxon>
        <taxon>Spiralia</taxon>
        <taxon>Lophotrochozoa</taxon>
        <taxon>Platyhelminthes</taxon>
        <taxon>Cestoda</taxon>
        <taxon>Eucestoda</taxon>
        <taxon>Cyclophyllidea</taxon>
        <taxon>Hymenolepididae</taxon>
        <taxon>Hymenolepis</taxon>
    </lineage>
</organism>
<sequence>MKKVPTSLHEAIAQRDVSSVDPSFFPDNPTTTPIIEAMKVKCPYIMFLLHNRGADLARTDKNGRNALHHAALRNDIISINFLINRKCPKDARDNSGFTPLVLAIWKNNLANVRILVKNGVTVYPEQGPLHSMPLVTAAYFV</sequence>
<dbReference type="InterPro" id="IPR002110">
    <property type="entry name" value="Ankyrin_rpt"/>
</dbReference>
<reference evidence="6" key="1">
    <citation type="submission" date="2017-02" db="UniProtKB">
        <authorList>
            <consortium name="WormBaseParasite"/>
        </authorList>
    </citation>
    <scope>IDENTIFICATION</scope>
</reference>
<dbReference type="STRING" id="6216.A0A0R3SG68"/>
<dbReference type="AlphaFoldDB" id="A0A0R3SG68"/>
<dbReference type="InterPro" id="IPR036770">
    <property type="entry name" value="Ankyrin_rpt-contain_sf"/>
</dbReference>
<evidence type="ECO:0000256" key="2">
    <source>
        <dbReference type="ARBA" id="ARBA00023043"/>
    </source>
</evidence>
<evidence type="ECO:0000256" key="3">
    <source>
        <dbReference type="PROSITE-ProRule" id="PRU00023"/>
    </source>
</evidence>
<keyword evidence="1" id="KW-0677">Repeat</keyword>
<dbReference type="EMBL" id="UYSG01001295">
    <property type="protein sequence ID" value="VDL40282.1"/>
    <property type="molecule type" value="Genomic_DNA"/>
</dbReference>
<feature type="repeat" description="ANK" evidence="3">
    <location>
        <begin position="62"/>
        <end position="94"/>
    </location>
</feature>
<protein>
    <submittedName>
        <fullName evidence="6">ANK_REP_REGION domain-containing protein</fullName>
    </submittedName>
</protein>
<gene>
    <name evidence="4" type="ORF">HDID_LOCUS3876</name>
</gene>
<dbReference type="Proteomes" id="UP000274504">
    <property type="component" value="Unassembled WGS sequence"/>
</dbReference>
<dbReference type="Gene3D" id="1.25.40.20">
    <property type="entry name" value="Ankyrin repeat-containing domain"/>
    <property type="match status" value="1"/>
</dbReference>
<dbReference type="PANTHER" id="PTHR24126:SF14">
    <property type="entry name" value="ANK_REP_REGION DOMAIN-CONTAINING PROTEIN"/>
    <property type="match status" value="1"/>
</dbReference>
<dbReference type="PANTHER" id="PTHR24126">
    <property type="entry name" value="ANKYRIN REPEAT, PH AND SEC7 DOMAIN CONTAINING PROTEIN SECG-RELATED"/>
    <property type="match status" value="1"/>
</dbReference>
<keyword evidence="2 3" id="KW-0040">ANK repeat</keyword>
<proteinExistence type="predicted"/>
<evidence type="ECO:0000313" key="5">
    <source>
        <dbReference type="Proteomes" id="UP000274504"/>
    </source>
</evidence>